<evidence type="ECO:0000313" key="3">
    <source>
        <dbReference type="Proteomes" id="UP000593565"/>
    </source>
</evidence>
<dbReference type="Proteomes" id="UP000593565">
    <property type="component" value="Unassembled WGS sequence"/>
</dbReference>
<dbReference type="InterPro" id="IPR019956">
    <property type="entry name" value="Ubiquitin_dom"/>
</dbReference>
<dbReference type="FunFam" id="3.10.20.90:FF:000222">
    <property type="entry name" value="Polyubiquitin 5"/>
    <property type="match status" value="1"/>
</dbReference>
<dbReference type="PRINTS" id="PR00348">
    <property type="entry name" value="UBIQUITIN"/>
</dbReference>
<name>A0A7J5ZZP7_AMEME</name>
<feature type="domain" description="Ubiquitin-like" evidence="1">
    <location>
        <begin position="83"/>
        <end position="158"/>
    </location>
</feature>
<evidence type="ECO:0000259" key="1">
    <source>
        <dbReference type="PROSITE" id="PS50053"/>
    </source>
</evidence>
<dbReference type="CDD" id="cd17039">
    <property type="entry name" value="Ubl_ubiquitin_like"/>
    <property type="match status" value="1"/>
</dbReference>
<dbReference type="AlphaFoldDB" id="A0A7J5ZZP7"/>
<dbReference type="PROSITE" id="PS50053">
    <property type="entry name" value="UBIQUITIN_2"/>
    <property type="match status" value="2"/>
</dbReference>
<organism evidence="2 3">
    <name type="scientific">Ameiurus melas</name>
    <name type="common">Black bullhead</name>
    <name type="synonym">Silurus melas</name>
    <dbReference type="NCBI Taxonomy" id="219545"/>
    <lineage>
        <taxon>Eukaryota</taxon>
        <taxon>Metazoa</taxon>
        <taxon>Chordata</taxon>
        <taxon>Craniata</taxon>
        <taxon>Vertebrata</taxon>
        <taxon>Euteleostomi</taxon>
        <taxon>Actinopterygii</taxon>
        <taxon>Neopterygii</taxon>
        <taxon>Teleostei</taxon>
        <taxon>Ostariophysi</taxon>
        <taxon>Siluriformes</taxon>
        <taxon>Ictaluridae</taxon>
        <taxon>Ameiurus</taxon>
    </lineage>
</organism>
<dbReference type="Pfam" id="PF00240">
    <property type="entry name" value="ubiquitin"/>
    <property type="match status" value="2"/>
</dbReference>
<dbReference type="InterPro" id="IPR000626">
    <property type="entry name" value="Ubiquitin-like_dom"/>
</dbReference>
<dbReference type="SMART" id="SM00213">
    <property type="entry name" value="UBQ"/>
    <property type="match status" value="2"/>
</dbReference>
<dbReference type="SUPFAM" id="SSF54236">
    <property type="entry name" value="Ubiquitin-like"/>
    <property type="match status" value="2"/>
</dbReference>
<dbReference type="InterPro" id="IPR029071">
    <property type="entry name" value="Ubiquitin-like_domsf"/>
</dbReference>
<keyword evidence="3" id="KW-1185">Reference proteome</keyword>
<evidence type="ECO:0000313" key="2">
    <source>
        <dbReference type="EMBL" id="KAF4074708.1"/>
    </source>
</evidence>
<feature type="domain" description="Ubiquitin-like" evidence="1">
    <location>
        <begin position="2"/>
        <end position="76"/>
    </location>
</feature>
<comment type="caution">
    <text evidence="2">The sequence shown here is derived from an EMBL/GenBank/DDBJ whole genome shotgun (WGS) entry which is preliminary data.</text>
</comment>
<gene>
    <name evidence="2" type="ORF">AMELA_G00242290</name>
</gene>
<protein>
    <recommendedName>
        <fullName evidence="1">Ubiquitin-like domain-containing protein</fullName>
    </recommendedName>
</protein>
<reference evidence="2 3" key="1">
    <citation type="submission" date="2020-02" db="EMBL/GenBank/DDBJ databases">
        <title>A chromosome-scale genome assembly of the black bullhead catfish (Ameiurus melas).</title>
        <authorList>
            <person name="Wen M."/>
            <person name="Zham M."/>
            <person name="Cabau C."/>
            <person name="Klopp C."/>
            <person name="Donnadieu C."/>
            <person name="Roques C."/>
            <person name="Bouchez O."/>
            <person name="Lampietro C."/>
            <person name="Jouanno E."/>
            <person name="Herpin A."/>
            <person name="Louis A."/>
            <person name="Berthelot C."/>
            <person name="Parey E."/>
            <person name="Roest-Crollius H."/>
            <person name="Braasch I."/>
            <person name="Postlethwait J."/>
            <person name="Robinson-Rechavi M."/>
            <person name="Echchiki A."/>
            <person name="Begum T."/>
            <person name="Montfort J."/>
            <person name="Schartl M."/>
            <person name="Bobe J."/>
            <person name="Guiguen Y."/>
        </authorList>
    </citation>
    <scope>NUCLEOTIDE SEQUENCE [LARGE SCALE GENOMIC DNA]</scope>
    <source>
        <strain evidence="2">M_S1</strain>
        <tissue evidence="2">Blood</tissue>
    </source>
</reference>
<dbReference type="InterPro" id="IPR050158">
    <property type="entry name" value="Ubiquitin_ubiquitin-like"/>
</dbReference>
<proteinExistence type="predicted"/>
<accession>A0A7J5ZZP7</accession>
<dbReference type="EMBL" id="JAAGNN010000022">
    <property type="protein sequence ID" value="KAF4074708.1"/>
    <property type="molecule type" value="Genomic_DNA"/>
</dbReference>
<dbReference type="PANTHER" id="PTHR10666">
    <property type="entry name" value="UBIQUITIN"/>
    <property type="match status" value="1"/>
</dbReference>
<dbReference type="Gene3D" id="3.10.20.90">
    <property type="entry name" value="Phosphatidylinositol 3-kinase Catalytic Subunit, Chain A, domain 1"/>
    <property type="match status" value="2"/>
</dbReference>
<sequence>MMELNIKLLSGETRSVYVNPNDTVGELKDKLASLFKARPSQLKLSITNGQILQLDQDQKTVRDYGLSSGSTVMLLICTTPAPLQVFVRNEKGQTKTYDVTEDETVDELMMKVYQKERVAVDQQRLIYAGRQLDSGKTLQYYNIVSGSTIHMTLRLRGG</sequence>